<organism evidence="1 2">
    <name type="scientific">Pseudomonas putida</name>
    <name type="common">Arthrobacter siderocapsulatus</name>
    <dbReference type="NCBI Taxonomy" id="303"/>
    <lineage>
        <taxon>Bacteria</taxon>
        <taxon>Pseudomonadati</taxon>
        <taxon>Pseudomonadota</taxon>
        <taxon>Gammaproteobacteria</taxon>
        <taxon>Pseudomonadales</taxon>
        <taxon>Pseudomonadaceae</taxon>
        <taxon>Pseudomonas</taxon>
    </lineage>
</organism>
<accession>A0A177SGS1</accession>
<gene>
    <name evidence="1" type="ORF">AYO28_23855</name>
</gene>
<proteinExistence type="predicted"/>
<evidence type="ECO:0000313" key="1">
    <source>
        <dbReference type="EMBL" id="OAI88310.1"/>
    </source>
</evidence>
<evidence type="ECO:0000313" key="2">
    <source>
        <dbReference type="Proteomes" id="UP000077752"/>
    </source>
</evidence>
<dbReference type="RefSeq" id="WP_009408879.1">
    <property type="nucleotide sequence ID" value="NZ_LUCV01000033.1"/>
</dbReference>
<dbReference type="EMBL" id="LUCV01000033">
    <property type="protein sequence ID" value="OAI88310.1"/>
    <property type="molecule type" value="Genomic_DNA"/>
</dbReference>
<name>A0A177SGS1_PSEPU</name>
<sequence>MKDQFLEDLGDEFPINAVVRCGQSAFRLGFAHMTLDDAQATFKSRMPARMESRRFLPAALPKR</sequence>
<reference evidence="1 2" key="1">
    <citation type="submission" date="2016-03" db="EMBL/GenBank/DDBJ databases">
        <title>Draft Genome Assembly of Pseudomonas putida strain CBF10-2.</title>
        <authorList>
            <person name="Iyer R.S."/>
            <person name="Damania A."/>
        </authorList>
    </citation>
    <scope>NUCLEOTIDE SEQUENCE [LARGE SCALE GENOMIC DNA]</scope>
    <source>
        <strain evidence="1 2">CBF10-2</strain>
    </source>
</reference>
<comment type="caution">
    <text evidence="1">The sequence shown here is derived from an EMBL/GenBank/DDBJ whole genome shotgun (WGS) entry which is preliminary data.</text>
</comment>
<dbReference type="AlphaFoldDB" id="A0A177SGS1"/>
<dbReference type="Proteomes" id="UP000077752">
    <property type="component" value="Unassembled WGS sequence"/>
</dbReference>
<protein>
    <submittedName>
        <fullName evidence="1">Uncharacterized protein</fullName>
    </submittedName>
</protein>